<evidence type="ECO:0000256" key="1">
    <source>
        <dbReference type="ARBA" id="ARBA00004123"/>
    </source>
</evidence>
<evidence type="ECO:0000313" key="13">
    <source>
        <dbReference type="EMBL" id="CAD8914762.1"/>
    </source>
</evidence>
<keyword evidence="8" id="KW-0539">Nucleus</keyword>
<feature type="active site" description="Proton donor/acceptor" evidence="9">
    <location>
        <position position="311"/>
    </location>
</feature>
<name>A0A7S1CD19_9STRA</name>
<organism evidence="13">
    <name type="scientific">Bicosoecida sp. CB-2014</name>
    <dbReference type="NCBI Taxonomy" id="1486930"/>
    <lineage>
        <taxon>Eukaryota</taxon>
        <taxon>Sar</taxon>
        <taxon>Stramenopiles</taxon>
        <taxon>Bigyra</taxon>
        <taxon>Opalozoa</taxon>
        <taxon>Bicosoecida</taxon>
    </lineage>
</organism>
<dbReference type="PANTHER" id="PTHR12415:SF0">
    <property type="entry name" value="TYROSYL-DNA PHOSPHODIESTERASE 1"/>
    <property type="match status" value="1"/>
</dbReference>
<evidence type="ECO:0000256" key="10">
    <source>
        <dbReference type="PIRSR" id="PIRSR610347-2"/>
    </source>
</evidence>
<sequence length="428" mass="45095">MAFTYAARMPLARDPESGRSRVPSAAEARMQRDSVKGVLRAAFPDTQVQLFSTGLFGTFHCKVLVLRWDDRVRVAVTSANLSEGDWLDTRQVVWAQDFPRRAAGAARGGAPKGTGGAAAGGGDDDFRTQLCRLFSFCRATWPTTGKVPDGASETPVVAAARYAWLDDYDLSGARAKLVVSLPGGYDEHGAGASALAECGLGRLASVVRTAGEWPAAQASAPILVQASSIGNLTPQYVADFAGMCGCARTDGGGLRVTYPTRAQVRARYSEIGFLVLRRKFWDSAEFPKRVFRPAAPNAACRPRSGPYIADHSKVVMRLTTDGGGGDGGGGAGGGGAGAPGPLPAGEQLAAWVYVGSHNLSAAAWGRLVRGGTREWVSNVEAGVVLTTTSPAVRDVWRTRTPMDMAAVRDADYAADYVPYMESALSGGW</sequence>
<keyword evidence="7" id="KW-0234">DNA repair</keyword>
<dbReference type="GO" id="GO:0006281">
    <property type="term" value="P:DNA repair"/>
    <property type="evidence" value="ECO:0007669"/>
    <property type="project" value="UniProtKB-KW"/>
</dbReference>
<feature type="region of interest" description="Disordered" evidence="12">
    <location>
        <begin position="319"/>
        <end position="340"/>
    </location>
</feature>
<dbReference type="InterPro" id="IPR010347">
    <property type="entry name" value="Tdp1"/>
</dbReference>
<dbReference type="SUPFAM" id="SSF56024">
    <property type="entry name" value="Phospholipase D/nuclease"/>
    <property type="match status" value="2"/>
</dbReference>
<evidence type="ECO:0000256" key="11">
    <source>
        <dbReference type="PIRSR" id="PIRSR610347-3"/>
    </source>
</evidence>
<feature type="compositionally biased region" description="Gly residues" evidence="12">
    <location>
        <begin position="321"/>
        <end position="338"/>
    </location>
</feature>
<dbReference type="Pfam" id="PF06087">
    <property type="entry name" value="Tyr-DNA_phospho"/>
    <property type="match status" value="1"/>
</dbReference>
<evidence type="ECO:0000256" key="4">
    <source>
        <dbReference type="ARBA" id="ARBA00022763"/>
    </source>
</evidence>
<feature type="site" description="Interaction with DNA" evidence="11">
    <location>
        <position position="360"/>
    </location>
</feature>
<comment type="similarity">
    <text evidence="2">Belongs to the tyrosyl-DNA phosphodiesterase family.</text>
</comment>
<dbReference type="Gene3D" id="3.30.870.10">
    <property type="entry name" value="Endonuclease Chain A"/>
    <property type="match status" value="2"/>
</dbReference>
<protein>
    <submittedName>
        <fullName evidence="13">Uncharacterized protein</fullName>
    </submittedName>
</protein>
<dbReference type="PANTHER" id="PTHR12415">
    <property type="entry name" value="TYROSYL-DNA PHOSPHODIESTERASE 1"/>
    <property type="match status" value="1"/>
</dbReference>
<reference evidence="13" key="1">
    <citation type="submission" date="2021-01" db="EMBL/GenBank/DDBJ databases">
        <authorList>
            <person name="Corre E."/>
            <person name="Pelletier E."/>
            <person name="Niang G."/>
            <person name="Scheremetjew M."/>
            <person name="Finn R."/>
            <person name="Kale V."/>
            <person name="Holt S."/>
            <person name="Cochrane G."/>
            <person name="Meng A."/>
            <person name="Brown T."/>
            <person name="Cohen L."/>
        </authorList>
    </citation>
    <scope>NUCLEOTIDE SEQUENCE</scope>
    <source>
        <strain evidence="13">Ms1</strain>
    </source>
</reference>
<dbReference type="GO" id="GO:0004527">
    <property type="term" value="F:exonuclease activity"/>
    <property type="evidence" value="ECO:0007669"/>
    <property type="project" value="UniProtKB-KW"/>
</dbReference>
<dbReference type="GO" id="GO:0005634">
    <property type="term" value="C:nucleus"/>
    <property type="evidence" value="ECO:0007669"/>
    <property type="project" value="UniProtKB-SubCell"/>
</dbReference>
<comment type="subcellular location">
    <subcellularLocation>
        <location evidence="1">Nucleus</location>
    </subcellularLocation>
</comment>
<dbReference type="GO" id="GO:0003697">
    <property type="term" value="F:single-stranded DNA binding"/>
    <property type="evidence" value="ECO:0007669"/>
    <property type="project" value="TreeGrafter"/>
</dbReference>
<evidence type="ECO:0000256" key="5">
    <source>
        <dbReference type="ARBA" id="ARBA00022801"/>
    </source>
</evidence>
<keyword evidence="4" id="KW-0227">DNA damage</keyword>
<dbReference type="GO" id="GO:0003690">
    <property type="term" value="F:double-stranded DNA binding"/>
    <property type="evidence" value="ECO:0007669"/>
    <property type="project" value="TreeGrafter"/>
</dbReference>
<feature type="binding site" evidence="10">
    <location>
        <position position="313"/>
    </location>
    <ligand>
        <name>substrate</name>
    </ligand>
</feature>
<proteinExistence type="inferred from homology"/>
<dbReference type="EMBL" id="HBFS01011603">
    <property type="protein sequence ID" value="CAD8914762.1"/>
    <property type="molecule type" value="Transcribed_RNA"/>
</dbReference>
<evidence type="ECO:0000256" key="12">
    <source>
        <dbReference type="SAM" id="MobiDB-lite"/>
    </source>
</evidence>
<evidence type="ECO:0000256" key="6">
    <source>
        <dbReference type="ARBA" id="ARBA00022839"/>
    </source>
</evidence>
<dbReference type="GO" id="GO:0017005">
    <property type="term" value="F:3'-tyrosyl-DNA phosphodiesterase activity"/>
    <property type="evidence" value="ECO:0007669"/>
    <property type="project" value="TreeGrafter"/>
</dbReference>
<accession>A0A7S1CD19</accession>
<evidence type="ECO:0000256" key="9">
    <source>
        <dbReference type="PIRSR" id="PIRSR610347-1"/>
    </source>
</evidence>
<gene>
    <name evidence="13" type="ORF">BSP0115_LOCUS8015</name>
</gene>
<evidence type="ECO:0000256" key="7">
    <source>
        <dbReference type="ARBA" id="ARBA00023204"/>
    </source>
</evidence>
<keyword evidence="3" id="KW-0540">Nuclease</keyword>
<keyword evidence="5" id="KW-0378">Hydrolase</keyword>
<feature type="binding site" evidence="10">
    <location>
        <position position="62"/>
    </location>
    <ligand>
        <name>substrate</name>
    </ligand>
</feature>
<evidence type="ECO:0000256" key="8">
    <source>
        <dbReference type="ARBA" id="ARBA00023242"/>
    </source>
</evidence>
<feature type="active site" description="Nucleophile" evidence="9">
    <location>
        <position position="60"/>
    </location>
</feature>
<evidence type="ECO:0000256" key="2">
    <source>
        <dbReference type="ARBA" id="ARBA00010205"/>
    </source>
</evidence>
<evidence type="ECO:0000256" key="3">
    <source>
        <dbReference type="ARBA" id="ARBA00022722"/>
    </source>
</evidence>
<keyword evidence="6" id="KW-0269">Exonuclease</keyword>
<dbReference type="AlphaFoldDB" id="A0A7S1CD19"/>